<accession>A0A346PL25</accession>
<sequence length="390" mass="42280">MKLATIGVGNAGSKIIDRMLEFEEETGRNLCRHVLVINSARTDLAKPDYVPEDRRVLIGDTHQKAKGHGVGGDVEVGAEVAKHDIDEIRRAFDDVEIHEVDAILVAAGLGGGTGSGAGPVVIDELQKMYDEPVYGLGILPGEYEGGRPALNAARSLQSFVRKVDNFIAFDNDAWRARGQTIEEGYEQMNRELAIRIVTLLAAGEIDESEVAENAMDSSDIMRTLDTDGVSSIGYASTAIREEGEGLLDRFRNGEELEAGATDAAKIKGLVRRAVNSRLTLPCEVSSADRALVVLSGPPELISRKGIESARQWIEQEADTVEVMAGDDPRPNSPELAAVVLLSNVTETPRIKDIQSQAVDAQDKIEELEAVREEEINDLITDDDDKLDPVV</sequence>
<keyword evidence="7" id="KW-0175">Coiled coil</keyword>
<accession>A0A346PAJ8</accession>
<keyword evidence="4 6" id="KW-0133">Cell shape</keyword>
<feature type="binding site" evidence="6">
    <location>
        <position position="171"/>
    </location>
    <ligand>
        <name>GTP</name>
        <dbReference type="ChEBI" id="CHEBI:37565"/>
    </ligand>
</feature>
<dbReference type="GO" id="GO:0032153">
    <property type="term" value="C:cell division site"/>
    <property type="evidence" value="ECO:0007669"/>
    <property type="project" value="TreeGrafter"/>
</dbReference>
<proteinExistence type="inferred from homology"/>
<name>A0A346PAJ8_9EURY</name>
<dbReference type="Pfam" id="PF00091">
    <property type="entry name" value="Tubulin"/>
    <property type="match status" value="1"/>
</dbReference>
<reference evidence="11" key="2">
    <citation type="submission" date="2018-02" db="EMBL/GenBank/DDBJ databases">
        <title>Phenotypic and genomic properties of facultatively anaerobic sulfur-reducing natronoarchaea from hypersaline soda lakes.</title>
        <authorList>
            <person name="Sorokin D.Y."/>
            <person name="Kublanov I.V."/>
            <person name="Roman P."/>
            <person name="Sinninghe Damste J.S."/>
            <person name="Golyshin P.N."/>
            <person name="Rojo D."/>
            <person name="Ciordia S."/>
            <person name="Mena M.D.C."/>
            <person name="Ferrer M."/>
            <person name="Messina E."/>
            <person name="Smedile F."/>
            <person name="La Spada G."/>
            <person name="La Cono V."/>
            <person name="Yakimov M.M."/>
        </authorList>
    </citation>
    <scope>NUCLEOTIDE SEQUENCE [LARGE SCALE GENOMIC DNA]</scope>
    <source>
        <strain evidence="11">AArc-Mg</strain>
    </source>
</reference>
<keyword evidence="11" id="KW-1185">Reference proteome</keyword>
<dbReference type="PROSITE" id="PS00227">
    <property type="entry name" value="TUBULIN"/>
    <property type="match status" value="1"/>
</dbReference>
<dbReference type="SMART" id="SM00864">
    <property type="entry name" value="Tubulin"/>
    <property type="match status" value="1"/>
</dbReference>
<dbReference type="HAMAP" id="MF_01946">
    <property type="entry name" value="CetZ"/>
    <property type="match status" value="1"/>
</dbReference>
<dbReference type="Gene3D" id="3.30.1330.20">
    <property type="entry name" value="Tubulin/FtsZ, C-terminal domain"/>
    <property type="match status" value="1"/>
</dbReference>
<evidence type="ECO:0000313" key="9">
    <source>
        <dbReference type="EMBL" id="AXR76543.1"/>
    </source>
</evidence>
<keyword evidence="9" id="KW-0132">Cell division</keyword>
<dbReference type="InterPro" id="IPR036525">
    <property type="entry name" value="Tubulin/FtsZ_GTPase_sf"/>
</dbReference>
<dbReference type="KEGG" id="nag:AArcMg_0197"/>
<evidence type="ECO:0000256" key="4">
    <source>
        <dbReference type="ARBA" id="ARBA00022960"/>
    </source>
</evidence>
<dbReference type="PANTHER" id="PTHR30314">
    <property type="entry name" value="CELL DIVISION PROTEIN FTSZ-RELATED"/>
    <property type="match status" value="1"/>
</dbReference>
<keyword evidence="9" id="KW-0131">Cell cycle</keyword>
<feature type="binding site" evidence="6">
    <location>
        <position position="144"/>
    </location>
    <ligand>
        <name>GTP</name>
        <dbReference type="ChEBI" id="CHEBI:37565"/>
    </ligand>
</feature>
<dbReference type="GO" id="GO:0051301">
    <property type="term" value="P:cell division"/>
    <property type="evidence" value="ECO:0007669"/>
    <property type="project" value="UniProtKB-KW"/>
</dbReference>
<dbReference type="CDD" id="cd02202">
    <property type="entry name" value="CetZ_tubulin-like"/>
    <property type="match status" value="1"/>
</dbReference>
<dbReference type="InterPro" id="IPR037103">
    <property type="entry name" value="Tubulin/FtsZ-like_C"/>
</dbReference>
<evidence type="ECO:0000313" key="10">
    <source>
        <dbReference type="EMBL" id="AXR80220.1"/>
    </source>
</evidence>
<gene>
    <name evidence="6" type="primary">cetZ</name>
    <name evidence="9" type="ORF">AArc1_0199</name>
    <name evidence="10" type="ORF">AArcMg_0197</name>
</gene>
<organism evidence="9 12">
    <name type="scientific">Natrarchaeobaculum sulfurireducens</name>
    <dbReference type="NCBI Taxonomy" id="2044521"/>
    <lineage>
        <taxon>Archaea</taxon>
        <taxon>Methanobacteriati</taxon>
        <taxon>Methanobacteriota</taxon>
        <taxon>Stenosarchaea group</taxon>
        <taxon>Halobacteria</taxon>
        <taxon>Halobacteriales</taxon>
        <taxon>Natrialbaceae</taxon>
        <taxon>Natrarchaeobaculum</taxon>
    </lineage>
</organism>
<dbReference type="InterPro" id="IPR032907">
    <property type="entry name" value="CetZ"/>
</dbReference>
<dbReference type="EMBL" id="CP027033">
    <property type="protein sequence ID" value="AXR80220.1"/>
    <property type="molecule type" value="Genomic_DNA"/>
</dbReference>
<dbReference type="InterPro" id="IPR048737">
    <property type="entry name" value="CetZ_C"/>
</dbReference>
<dbReference type="Gene3D" id="3.40.50.1440">
    <property type="entry name" value="Tubulin/FtsZ, GTPase domain"/>
    <property type="match status" value="1"/>
</dbReference>
<dbReference type="GeneID" id="37640682"/>
<evidence type="ECO:0000256" key="7">
    <source>
        <dbReference type="SAM" id="Coils"/>
    </source>
</evidence>
<protein>
    <recommendedName>
        <fullName evidence="6">Tubulin-like protein CetZ</fullName>
    </recommendedName>
</protein>
<reference evidence="12" key="1">
    <citation type="submission" date="2017-10" db="EMBL/GenBank/DDBJ databases">
        <title>Phenotypic and genomic properties of facultatively anaerobic sulfur-reducing natronoarchaea from hypersaline soda lakes.</title>
        <authorList>
            <person name="Sorokin D.Y."/>
            <person name="Kublanov I.V."/>
            <person name="Roman P."/>
            <person name="Sinninghe Damste J.S."/>
            <person name="Golyshin P.N."/>
            <person name="Rojo D."/>
            <person name="Ciordia S."/>
            <person name="Mena Md.C."/>
            <person name="Ferrer M."/>
            <person name="Messina E."/>
            <person name="Smedile F."/>
            <person name="La Spada G."/>
            <person name="La Cono V."/>
            <person name="Yakimov M.M."/>
        </authorList>
    </citation>
    <scope>NUCLEOTIDE SEQUENCE [LARGE SCALE GENOMIC DNA]</scope>
    <source>
        <strain evidence="12">AArc1</strain>
    </source>
</reference>
<feature type="domain" description="Tubulin/FtsZ GTPase" evidence="8">
    <location>
        <begin position="2"/>
        <end position="204"/>
    </location>
</feature>
<evidence type="ECO:0000256" key="2">
    <source>
        <dbReference type="ARBA" id="ARBA00022490"/>
    </source>
</evidence>
<dbReference type="Proteomes" id="UP000258707">
    <property type="component" value="Chromosome"/>
</dbReference>
<keyword evidence="3 6" id="KW-0547">Nucleotide-binding</keyword>
<dbReference type="InterPro" id="IPR003008">
    <property type="entry name" value="Tubulin_FtsZ_GTPase"/>
</dbReference>
<comment type="subcellular location">
    <subcellularLocation>
        <location evidence="6">Cytoplasm</location>
    </subcellularLocation>
</comment>
<evidence type="ECO:0000256" key="3">
    <source>
        <dbReference type="ARBA" id="ARBA00022741"/>
    </source>
</evidence>
<dbReference type="GO" id="GO:0007017">
    <property type="term" value="P:microtubule-based process"/>
    <property type="evidence" value="ECO:0007669"/>
    <property type="project" value="InterPro"/>
</dbReference>
<dbReference type="GO" id="GO:0005525">
    <property type="term" value="F:GTP binding"/>
    <property type="evidence" value="ECO:0007669"/>
    <property type="project" value="UniProtKB-UniRule"/>
</dbReference>
<feature type="binding site" evidence="6">
    <location>
        <position position="189"/>
    </location>
    <ligand>
        <name>GTP</name>
        <dbReference type="ChEBI" id="CHEBI:37565"/>
    </ligand>
</feature>
<dbReference type="Pfam" id="PF21011">
    <property type="entry name" value="CetZ_C"/>
    <property type="match status" value="1"/>
</dbReference>
<comment type="similarity">
    <text evidence="1 6">Belongs to the CetZ family.</text>
</comment>
<evidence type="ECO:0000256" key="1">
    <source>
        <dbReference type="ARBA" id="ARBA00006877"/>
    </source>
</evidence>
<dbReference type="OrthoDB" id="329751at2157"/>
<dbReference type="GO" id="GO:0005737">
    <property type="term" value="C:cytoplasm"/>
    <property type="evidence" value="ECO:0007669"/>
    <property type="project" value="UniProtKB-SubCell"/>
</dbReference>
<dbReference type="PRINTS" id="PR00423">
    <property type="entry name" value="CELLDVISFTSZ"/>
</dbReference>
<keyword evidence="2 6" id="KW-0963">Cytoplasm</keyword>
<evidence type="ECO:0000259" key="8">
    <source>
        <dbReference type="SMART" id="SM00864"/>
    </source>
</evidence>
<evidence type="ECO:0000313" key="11">
    <source>
        <dbReference type="Proteomes" id="UP000258613"/>
    </source>
</evidence>
<dbReference type="Proteomes" id="UP000258613">
    <property type="component" value="Chromosome"/>
</dbReference>
<dbReference type="InterPro" id="IPR045061">
    <property type="entry name" value="FtsZ/CetZ"/>
</dbReference>
<dbReference type="PANTHER" id="PTHR30314:SF10">
    <property type="entry name" value="TUBULIN-LIKE PROTEIN CETZ"/>
    <property type="match status" value="1"/>
</dbReference>
<evidence type="ECO:0000313" key="12">
    <source>
        <dbReference type="Proteomes" id="UP000258707"/>
    </source>
</evidence>
<dbReference type="SUPFAM" id="SSF52490">
    <property type="entry name" value="Tubulin nucleotide-binding domain-like"/>
    <property type="match status" value="1"/>
</dbReference>
<dbReference type="RefSeq" id="WP_117362695.1">
    <property type="nucleotide sequence ID" value="NZ_CP024047.1"/>
</dbReference>
<comment type="caution">
    <text evidence="6">Lacks conserved residue(s) required for the propagation of feature annotation.</text>
</comment>
<keyword evidence="5 6" id="KW-0342">GTP-binding</keyword>
<reference evidence="9" key="3">
    <citation type="journal article" date="2019" name="Int. J. Syst. Evol. Microbiol.">
        <title>Natronolimnobius sulfurireducens sp. nov. and Halalkaliarchaeum desulfuricum gen. nov., sp. nov., the first sulfur-respiring alkaliphilic haloarchaea from hypersaline alkaline lakes.</title>
        <authorList>
            <person name="Sorokin D.Y."/>
            <person name="Yakimov M."/>
            <person name="Messina E."/>
            <person name="Merkel A.Y."/>
            <person name="Bale N.J."/>
            <person name="Sinninghe Damste J.S."/>
        </authorList>
    </citation>
    <scope>NUCLEOTIDE SEQUENCE</scope>
    <source>
        <strain evidence="10">AArc-Mg</strain>
        <strain evidence="9">AArc1</strain>
    </source>
</reference>
<dbReference type="GO" id="GO:0003924">
    <property type="term" value="F:GTPase activity"/>
    <property type="evidence" value="ECO:0007669"/>
    <property type="project" value="InterPro"/>
</dbReference>
<feature type="binding site" evidence="6">
    <location>
        <begin position="112"/>
        <end position="114"/>
    </location>
    <ligand>
        <name>GTP</name>
        <dbReference type="ChEBI" id="CHEBI:37565"/>
    </ligand>
</feature>
<dbReference type="InterPro" id="IPR017975">
    <property type="entry name" value="Tubulin_CS"/>
</dbReference>
<evidence type="ECO:0000256" key="5">
    <source>
        <dbReference type="ARBA" id="ARBA00023134"/>
    </source>
</evidence>
<evidence type="ECO:0000256" key="6">
    <source>
        <dbReference type="HAMAP-Rule" id="MF_01946"/>
    </source>
</evidence>
<comment type="function">
    <text evidence="6">Involved in cell shape control.</text>
</comment>
<dbReference type="KEGG" id="nan:AArc1_0199"/>
<dbReference type="AlphaFoldDB" id="A0A346PAJ8"/>
<feature type="coiled-coil region" evidence="7">
    <location>
        <begin position="350"/>
        <end position="377"/>
    </location>
</feature>
<dbReference type="EMBL" id="CP024047">
    <property type="protein sequence ID" value="AXR76543.1"/>
    <property type="molecule type" value="Genomic_DNA"/>
</dbReference>
<dbReference type="GO" id="GO:0008360">
    <property type="term" value="P:regulation of cell shape"/>
    <property type="evidence" value="ECO:0007669"/>
    <property type="project" value="UniProtKB-UniRule"/>
</dbReference>
<dbReference type="GO" id="GO:0005874">
    <property type="term" value="C:microtubule"/>
    <property type="evidence" value="ECO:0007669"/>
    <property type="project" value="InterPro"/>
</dbReference>